<evidence type="ECO:0000313" key="3">
    <source>
        <dbReference type="Proteomes" id="UP000006702"/>
    </source>
</evidence>
<dbReference type="HOGENOM" id="CLU_014802_0_0_1"/>
<dbReference type="VEuPathDB" id="FungiDB:NFIA_025750"/>
<dbReference type="CDD" id="cd12148">
    <property type="entry name" value="fungal_TF_MHR"/>
    <property type="match status" value="1"/>
</dbReference>
<dbReference type="PANTHER" id="PTHR47431">
    <property type="entry name" value="ZN(II)2CYS6 TRANSCRIPTION FACTOR (EUROFUNG)-RELATED"/>
    <property type="match status" value="1"/>
</dbReference>
<dbReference type="OMA" id="LIPHPNE"/>
<dbReference type="eggNOG" id="ENOG502SKK7">
    <property type="taxonomic scope" value="Eukaryota"/>
</dbReference>
<evidence type="ECO:0000313" key="2">
    <source>
        <dbReference type="EMBL" id="EAW19502.1"/>
    </source>
</evidence>
<dbReference type="EMBL" id="DS027695">
    <property type="protein sequence ID" value="EAW19502.1"/>
    <property type="molecule type" value="Genomic_DNA"/>
</dbReference>
<reference evidence="3" key="1">
    <citation type="journal article" date="2008" name="PLoS Genet.">
        <title>Genomic islands in the pathogenic filamentous fungus Aspergillus fumigatus.</title>
        <authorList>
            <person name="Fedorova N.D."/>
            <person name="Khaldi N."/>
            <person name="Joardar V.S."/>
            <person name="Maiti R."/>
            <person name="Amedeo P."/>
            <person name="Anderson M.J."/>
            <person name="Crabtree J."/>
            <person name="Silva J.C."/>
            <person name="Badger J.H."/>
            <person name="Albarraq A."/>
            <person name="Angiuoli S."/>
            <person name="Bussey H."/>
            <person name="Bowyer P."/>
            <person name="Cotty P.J."/>
            <person name="Dyer P.S."/>
            <person name="Egan A."/>
            <person name="Galens K."/>
            <person name="Fraser-Liggett C.M."/>
            <person name="Haas B.J."/>
            <person name="Inman J.M."/>
            <person name="Kent R."/>
            <person name="Lemieux S."/>
            <person name="Malavazi I."/>
            <person name="Orvis J."/>
            <person name="Roemer T."/>
            <person name="Ronning C.M."/>
            <person name="Sundaram J.P."/>
            <person name="Sutton G."/>
            <person name="Turner G."/>
            <person name="Venter J.C."/>
            <person name="White O.R."/>
            <person name="Whitty B.R."/>
            <person name="Youngman P."/>
            <person name="Wolfe K.H."/>
            <person name="Goldman G.H."/>
            <person name="Wortman J.R."/>
            <person name="Jiang B."/>
            <person name="Denning D.W."/>
            <person name="Nierman W.C."/>
        </authorList>
    </citation>
    <scope>NUCLEOTIDE SEQUENCE [LARGE SCALE GENOMIC DNA]</scope>
    <source>
        <strain evidence="3">ATCC 1020 / DSM 3700 / CBS 544.65 / FGSC A1164 / JCM 1740 / NRRL 181 / WB 181</strain>
    </source>
</reference>
<proteinExistence type="predicted"/>
<feature type="compositionally biased region" description="Polar residues" evidence="1">
    <location>
        <begin position="408"/>
        <end position="426"/>
    </location>
</feature>
<accession>A1DCE2</accession>
<gene>
    <name evidence="2" type="ORF">NFIA_025750</name>
</gene>
<keyword evidence="3" id="KW-1185">Reference proteome</keyword>
<feature type="compositionally biased region" description="Low complexity" evidence="1">
    <location>
        <begin position="427"/>
        <end position="439"/>
    </location>
</feature>
<evidence type="ECO:0000256" key="1">
    <source>
        <dbReference type="SAM" id="MobiDB-lite"/>
    </source>
</evidence>
<dbReference type="PANTHER" id="PTHR47431:SF5">
    <property type="entry name" value="ZN(II)2CYS6 TRANSCRIPTION FACTOR (EUROFUNG)"/>
    <property type="match status" value="1"/>
</dbReference>
<protein>
    <recommendedName>
        <fullName evidence="4">Transcription factor domain-containing protein</fullName>
    </recommendedName>
</protein>
<name>A1DCE2_NEOFI</name>
<dbReference type="RefSeq" id="XP_001261399.1">
    <property type="nucleotide sequence ID" value="XM_001261398.1"/>
</dbReference>
<dbReference type="KEGG" id="nfi:NFIA_025750"/>
<feature type="region of interest" description="Disordered" evidence="1">
    <location>
        <begin position="402"/>
        <end position="439"/>
    </location>
</feature>
<organism evidence="2 3">
    <name type="scientific">Neosartorya fischeri (strain ATCC 1020 / DSM 3700 / CBS 544.65 / FGSC A1164 / JCM 1740 / NRRL 181 / WB 181)</name>
    <name type="common">Aspergillus fischerianus</name>
    <dbReference type="NCBI Taxonomy" id="331117"/>
    <lineage>
        <taxon>Eukaryota</taxon>
        <taxon>Fungi</taxon>
        <taxon>Dikarya</taxon>
        <taxon>Ascomycota</taxon>
        <taxon>Pezizomycotina</taxon>
        <taxon>Eurotiomycetes</taxon>
        <taxon>Eurotiomycetidae</taxon>
        <taxon>Eurotiales</taxon>
        <taxon>Aspergillaceae</taxon>
        <taxon>Aspergillus</taxon>
        <taxon>Aspergillus subgen. Fumigati</taxon>
    </lineage>
</organism>
<dbReference type="GeneID" id="4588097"/>
<evidence type="ECO:0008006" key="4">
    <source>
        <dbReference type="Google" id="ProtNLM"/>
    </source>
</evidence>
<dbReference type="OrthoDB" id="10250282at2759"/>
<sequence length="617" mass="68446">MAKLLAQTASRKATHASTFLADGEDHGIAENWPTLATHLMERADLEEIWKNEPHRTLMEMFSLSVEWLSHLVGMSGPGAGLRSIDTPMEEIESIFDSVFAPIPGEATHELDPSLVSDLVQLYGSDEDILDAYYVFIHPYHPILPPPERLPVYNRPLSQWPECRPSSPLSLAISALLVLIPHPNESDPLRAEYVKLRRGFAQSFARDALNAVELDSSLLNPSNNVLNADRALFHPKVPLHVEGILALNLLSVYEYAQRGNLCTMNDRANEALTSAMKLSLHESLEEDEYAEARRRTWWMTGWKVPVEAQQTLLETVAFITHLEQMKATGQSDSGIRERMLGLDSQIGSLLFLCRDTRSAPKIVPTRMESPEVAASQIMIAIAEIRLHTLCAFQDIPSFHQRQYEFGPSPTVSESETQPESPSASGAETTQPSTPSSSSPLHFIFSSHESSKICFHGALNIVTLLNNLPFPNPTNEIPLNSPPYLSQTTRVEIPRSILTFACCGMQSGYVMLMLCLKARALRDRRMEASNFANTPSLTALLNELHQNLRLLVKCLNNCAIAFEALSGMRGTSILRLPLISLAELTELSSDRPNSSRDGARTPEVASSFGLLFTRFTVAH</sequence>
<dbReference type="AlphaFoldDB" id="A1DCE2"/>
<dbReference type="Proteomes" id="UP000006702">
    <property type="component" value="Unassembled WGS sequence"/>
</dbReference>